<accession>A0A4D9E922</accession>
<gene>
    <name evidence="1" type="ORF">DR999_PMT13748</name>
</gene>
<keyword evidence="1" id="KW-0675">Receptor</keyword>
<dbReference type="EMBL" id="QXTE01000152">
    <property type="protein sequence ID" value="TFK03723.1"/>
    <property type="molecule type" value="Genomic_DNA"/>
</dbReference>
<reference evidence="1 2" key="1">
    <citation type="submission" date="2019-04" db="EMBL/GenBank/DDBJ databases">
        <title>Draft genome of the big-headed turtle Platysternon megacephalum.</title>
        <authorList>
            <person name="Gong S."/>
        </authorList>
    </citation>
    <scope>NUCLEOTIDE SEQUENCE [LARGE SCALE GENOMIC DNA]</scope>
    <source>
        <strain evidence="1">DO16091913</strain>
        <tissue evidence="1">Muscle</tissue>
    </source>
</reference>
<evidence type="ECO:0000313" key="2">
    <source>
        <dbReference type="Proteomes" id="UP000297703"/>
    </source>
</evidence>
<keyword evidence="1" id="KW-0808">Transferase</keyword>
<protein>
    <submittedName>
        <fullName evidence="1">Interleukin-1 receptor-associated kinase-like 2</fullName>
    </submittedName>
</protein>
<evidence type="ECO:0000313" key="1">
    <source>
        <dbReference type="EMBL" id="TFK03723.1"/>
    </source>
</evidence>
<dbReference type="GO" id="GO:0016301">
    <property type="term" value="F:kinase activity"/>
    <property type="evidence" value="ECO:0007669"/>
    <property type="project" value="UniProtKB-KW"/>
</dbReference>
<organism evidence="1 2">
    <name type="scientific">Platysternon megacephalum</name>
    <name type="common">big-headed turtle</name>
    <dbReference type="NCBI Taxonomy" id="55544"/>
    <lineage>
        <taxon>Eukaryota</taxon>
        <taxon>Metazoa</taxon>
        <taxon>Chordata</taxon>
        <taxon>Craniata</taxon>
        <taxon>Vertebrata</taxon>
        <taxon>Euteleostomi</taxon>
        <taxon>Archelosauria</taxon>
        <taxon>Testudinata</taxon>
        <taxon>Testudines</taxon>
        <taxon>Cryptodira</taxon>
        <taxon>Durocryptodira</taxon>
        <taxon>Testudinoidea</taxon>
        <taxon>Platysternidae</taxon>
        <taxon>Platysternon</taxon>
    </lineage>
</organism>
<reference evidence="1 2" key="2">
    <citation type="submission" date="2019-04" db="EMBL/GenBank/DDBJ databases">
        <title>The genome sequence of big-headed turtle.</title>
        <authorList>
            <person name="Gong S."/>
        </authorList>
    </citation>
    <scope>NUCLEOTIDE SEQUENCE [LARGE SCALE GENOMIC DNA]</scope>
    <source>
        <strain evidence="1">DO16091913</strain>
        <tissue evidence="1">Muscle</tissue>
    </source>
</reference>
<dbReference type="Proteomes" id="UP000297703">
    <property type="component" value="Unassembled WGS sequence"/>
</dbReference>
<sequence length="134" mass="15301">MENTAELGLWFQLMSEGHFSKWQPSHKAKGNSQSIWTQCERWFRDSRCEQGAFLNLVPPRLHFVLGLQIVGSLLVPFSTMFYTRQVAGGTSASQVPSPLWGEVISISHSQSPQHFHPILLHIIWTHCKTNFCHV</sequence>
<dbReference type="AlphaFoldDB" id="A0A4D9E922"/>
<name>A0A4D9E922_9SAUR</name>
<comment type="caution">
    <text evidence="1">The sequence shown here is derived from an EMBL/GenBank/DDBJ whole genome shotgun (WGS) entry which is preliminary data.</text>
</comment>
<proteinExistence type="predicted"/>
<keyword evidence="2" id="KW-1185">Reference proteome</keyword>
<keyword evidence="1" id="KW-0418">Kinase</keyword>